<evidence type="ECO:0000256" key="1">
    <source>
        <dbReference type="ARBA" id="ARBA00001946"/>
    </source>
</evidence>
<evidence type="ECO:0000256" key="10">
    <source>
        <dbReference type="SAM" id="SignalP"/>
    </source>
</evidence>
<dbReference type="GO" id="GO:0004739">
    <property type="term" value="F:pyruvate dehydrogenase (acetyl-transferring) activity"/>
    <property type="evidence" value="ECO:0007669"/>
    <property type="project" value="UniProtKB-EC"/>
</dbReference>
<gene>
    <name evidence="12" type="ORF">GCM10007304_07960</name>
</gene>
<dbReference type="EMBL" id="BMCU01000001">
    <property type="protein sequence ID" value="GGF96421.1"/>
    <property type="molecule type" value="Genomic_DNA"/>
</dbReference>
<dbReference type="Gene3D" id="3.40.50.970">
    <property type="match status" value="2"/>
</dbReference>
<dbReference type="InterPro" id="IPR005474">
    <property type="entry name" value="Transketolase_N"/>
</dbReference>
<keyword evidence="13" id="KW-1185">Reference proteome</keyword>
<dbReference type="InterPro" id="IPR004660">
    <property type="entry name" value="PDH_E1"/>
</dbReference>
<dbReference type="EC" id="1.2.4.1" evidence="7"/>
<protein>
    <recommendedName>
        <fullName evidence="4 7">Pyruvate dehydrogenase E1 component</fullName>
        <ecNumber evidence="7">1.2.4.1</ecNumber>
    </recommendedName>
</protein>
<keyword evidence="7" id="KW-0560">Oxidoreductase</keyword>
<comment type="cofactor">
    <cofactor evidence="2 7">
        <name>thiamine diphosphate</name>
        <dbReference type="ChEBI" id="CHEBI:58937"/>
    </cofactor>
</comment>
<keyword evidence="10" id="KW-0732">Signal</keyword>
<keyword evidence="8" id="KW-0460">Magnesium</keyword>
<dbReference type="Pfam" id="PF17831">
    <property type="entry name" value="PDH_E1_M"/>
    <property type="match status" value="1"/>
</dbReference>
<feature type="binding site" evidence="8">
    <location>
        <position position="225"/>
    </location>
    <ligand>
        <name>Mg(2+)</name>
        <dbReference type="ChEBI" id="CHEBI:18420"/>
    </ligand>
</feature>
<dbReference type="PANTHER" id="PTHR43825:SF4">
    <property type="entry name" value="PYRUVATE DEHYDROGENASE E1 COMPONENT"/>
    <property type="match status" value="1"/>
</dbReference>
<dbReference type="PIRSF" id="PIRSF000156">
    <property type="entry name" value="Pyruvate_dh_E1"/>
    <property type="match status" value="1"/>
</dbReference>
<dbReference type="InterPro" id="IPR009014">
    <property type="entry name" value="Transketo_C/PFOR_II"/>
</dbReference>
<evidence type="ECO:0000313" key="12">
    <source>
        <dbReference type="EMBL" id="GGF96421.1"/>
    </source>
</evidence>
<evidence type="ECO:0000256" key="9">
    <source>
        <dbReference type="SAM" id="MobiDB-lite"/>
    </source>
</evidence>
<comment type="similarity">
    <text evidence="3">Belongs to the transketolase family.</text>
</comment>
<evidence type="ECO:0000259" key="11">
    <source>
        <dbReference type="SMART" id="SM00861"/>
    </source>
</evidence>
<dbReference type="SMART" id="SM00861">
    <property type="entry name" value="Transket_pyr"/>
    <property type="match status" value="1"/>
</dbReference>
<dbReference type="InterPro" id="IPR029061">
    <property type="entry name" value="THDP-binding"/>
</dbReference>
<sequence length="835" mass="90166">MRILRYSRRLACAIGAPLVNSFAGCATIAACWDYPVAFRDPNAVIRTTFDSRRHQESLVTSISPADNRSSTGDELREIAEKVLWLSTSMIHHANRIRPNASGLKVGGHQASCASMVTIMTSLWFEQLQPGDRVSVKPHASPVLHAINYLLGDLDEKYLTTLRAYGGLQSYPSRAKDPDTVDYSTGSVGIGATAPIWGAMARRFVEREATGSPGTFSGRQYSLVGDAELDEGAVWEAIIDPGIAELGEIVWIVDLNRQSLDRVVPNIAAGRLEKMFDAAGWQVLTVKFGRLLEELFAKEGGDAARRRILDMPNPEYQRLLRCSADELRTRLPGDGPEAATIADLIADLSDTVLTETIRNLGGHDLDALREAYSRIDDTRPTVIIAYTVKGFGLPTQGHPQNHSSLLTVEEYATLARTLGIDPDAPWATFDDASTAGRLCTATAERLRREPVSPAEPPAVPTDIGRTPKGTATTQAALGRVLIDLTREAPDAAKRVVTVSPDVSSSTNLGSWVNKVGVWSSSERHDWFEDDAETIMHWRESPTGQHMELGIAETNLVGLMGELGATWSRWGQPLFPIGVMYDPFVERALEPWSYGIYAGGQSILVGTPSGVTLAAEGGAHQSIKTPSIGLEQPGCISYEPAFAIDVEWTLLASIGRLGRPDGTSAYLRLSTRPVDQTLADVPTDPAARERRRRQVVAGGYPLVRRDRAAVTIAAMGAVIPEALAAAQRLEQVGVVADVLCITSPGQLYRAVQARQGHGGGESWILDQLLPADRATPMVTVLDGHPHTLAFLATVNRVASTSLGVSNFGQVGSLDEVYKHHHIDTDSIVGAALDVTGH</sequence>
<dbReference type="GO" id="GO:0000287">
    <property type="term" value="F:magnesium ion binding"/>
    <property type="evidence" value="ECO:0007669"/>
    <property type="project" value="UniProtKB-ARBA"/>
</dbReference>
<dbReference type="Pfam" id="PF00456">
    <property type="entry name" value="Transketolase_N"/>
    <property type="match status" value="2"/>
</dbReference>
<proteinExistence type="inferred from homology"/>
<dbReference type="AlphaFoldDB" id="A0A917CRP3"/>
<feature type="binding site" evidence="8">
    <location>
        <position position="257"/>
    </location>
    <ligand>
        <name>Mg(2+)</name>
        <dbReference type="ChEBI" id="CHEBI:18420"/>
    </ligand>
</feature>
<reference evidence="12" key="2">
    <citation type="submission" date="2020-09" db="EMBL/GenBank/DDBJ databases">
        <authorList>
            <person name="Sun Q."/>
            <person name="Sedlacek I."/>
        </authorList>
    </citation>
    <scope>NUCLEOTIDE SEQUENCE</scope>
    <source>
        <strain evidence="12">CCM 7905</strain>
    </source>
</reference>
<evidence type="ECO:0000256" key="7">
    <source>
        <dbReference type="PIRNR" id="PIRNR000156"/>
    </source>
</evidence>
<comment type="function">
    <text evidence="7">Component of the pyruvate dehydrogenase (PDH) complex, that catalyzes the overall conversion of pyruvate to acetyl-CoA and CO(2).</text>
</comment>
<feature type="binding site" evidence="8">
    <location>
        <position position="255"/>
    </location>
    <ligand>
        <name>Mg(2+)</name>
        <dbReference type="ChEBI" id="CHEBI:18420"/>
    </ligand>
</feature>
<keyword evidence="7 12" id="KW-0670">Pyruvate</keyword>
<dbReference type="InterPro" id="IPR051157">
    <property type="entry name" value="PDH/Transketolase"/>
</dbReference>
<evidence type="ECO:0000256" key="4">
    <source>
        <dbReference type="ARBA" id="ARBA00017172"/>
    </source>
</evidence>
<dbReference type="Proteomes" id="UP000654257">
    <property type="component" value="Unassembled WGS sequence"/>
</dbReference>
<dbReference type="Gene3D" id="3.40.50.920">
    <property type="match status" value="1"/>
</dbReference>
<keyword evidence="8" id="KW-0479">Metal-binding</keyword>
<evidence type="ECO:0000313" key="13">
    <source>
        <dbReference type="Proteomes" id="UP000654257"/>
    </source>
</evidence>
<comment type="catalytic activity">
    <reaction evidence="6 7">
        <text>N(6)-[(R)-lipoyl]-L-lysyl-[protein] + pyruvate + H(+) = N(6)-[(R)-S(8)-acetyldihydrolipoyl]-L-lysyl-[protein] + CO2</text>
        <dbReference type="Rhea" id="RHEA:19189"/>
        <dbReference type="Rhea" id="RHEA-COMP:10474"/>
        <dbReference type="Rhea" id="RHEA-COMP:10478"/>
        <dbReference type="ChEBI" id="CHEBI:15361"/>
        <dbReference type="ChEBI" id="CHEBI:15378"/>
        <dbReference type="ChEBI" id="CHEBI:16526"/>
        <dbReference type="ChEBI" id="CHEBI:83099"/>
        <dbReference type="ChEBI" id="CHEBI:83111"/>
        <dbReference type="EC" id="1.2.4.1"/>
    </reaction>
</comment>
<dbReference type="PANTHER" id="PTHR43825">
    <property type="entry name" value="PYRUVATE DEHYDROGENASE E1 COMPONENT"/>
    <property type="match status" value="1"/>
</dbReference>
<feature type="chain" id="PRO_5037018994" description="Pyruvate dehydrogenase E1 component" evidence="10">
    <location>
        <begin position="26"/>
        <end position="835"/>
    </location>
</feature>
<comment type="caution">
    <text evidence="12">The sequence shown here is derived from an EMBL/GenBank/DDBJ whole genome shotgun (WGS) entry which is preliminary data.</text>
</comment>
<keyword evidence="5 7" id="KW-0786">Thiamine pyrophosphate</keyword>
<evidence type="ECO:0000256" key="5">
    <source>
        <dbReference type="ARBA" id="ARBA00023052"/>
    </source>
</evidence>
<dbReference type="Pfam" id="PF22613">
    <property type="entry name" value="Transketolase_C_1"/>
    <property type="match status" value="1"/>
</dbReference>
<evidence type="ECO:0000256" key="8">
    <source>
        <dbReference type="PIRSR" id="PIRSR000156-1"/>
    </source>
</evidence>
<comment type="cofactor">
    <cofactor evidence="1 8">
        <name>Mg(2+)</name>
        <dbReference type="ChEBI" id="CHEBI:18420"/>
    </cofactor>
</comment>
<feature type="region of interest" description="Disordered" evidence="9">
    <location>
        <begin position="447"/>
        <end position="468"/>
    </location>
</feature>
<feature type="domain" description="Transketolase-like pyrimidine-binding" evidence="11">
    <location>
        <begin position="470"/>
        <end position="674"/>
    </location>
</feature>
<dbReference type="InterPro" id="IPR041621">
    <property type="entry name" value="PDH_E1_M"/>
</dbReference>
<evidence type="ECO:0000256" key="6">
    <source>
        <dbReference type="ARBA" id="ARBA00051231"/>
    </source>
</evidence>
<dbReference type="SUPFAM" id="SSF52922">
    <property type="entry name" value="TK C-terminal domain-like"/>
    <property type="match status" value="1"/>
</dbReference>
<dbReference type="SUPFAM" id="SSF52518">
    <property type="entry name" value="Thiamin diphosphate-binding fold (THDP-binding)"/>
    <property type="match status" value="2"/>
</dbReference>
<organism evidence="12 13">
    <name type="scientific">Rhodococcoides trifolii</name>
    <dbReference type="NCBI Taxonomy" id="908250"/>
    <lineage>
        <taxon>Bacteria</taxon>
        <taxon>Bacillati</taxon>
        <taxon>Actinomycetota</taxon>
        <taxon>Actinomycetes</taxon>
        <taxon>Mycobacteriales</taxon>
        <taxon>Nocardiaceae</taxon>
        <taxon>Rhodococcoides</taxon>
    </lineage>
</organism>
<dbReference type="InterPro" id="IPR055152">
    <property type="entry name" value="Transketolase-like_C_2"/>
</dbReference>
<evidence type="ECO:0000256" key="3">
    <source>
        <dbReference type="ARBA" id="ARBA00007131"/>
    </source>
</evidence>
<dbReference type="InterPro" id="IPR005475">
    <property type="entry name" value="Transketolase-like_Pyr-bd"/>
</dbReference>
<feature type="signal peptide" evidence="10">
    <location>
        <begin position="1"/>
        <end position="25"/>
    </location>
</feature>
<evidence type="ECO:0000256" key="2">
    <source>
        <dbReference type="ARBA" id="ARBA00001964"/>
    </source>
</evidence>
<reference evidence="12" key="1">
    <citation type="journal article" date="2014" name="Int. J. Syst. Evol. Microbiol.">
        <title>Complete genome sequence of Corynebacterium casei LMG S-19264T (=DSM 44701T), isolated from a smear-ripened cheese.</title>
        <authorList>
            <consortium name="US DOE Joint Genome Institute (JGI-PGF)"/>
            <person name="Walter F."/>
            <person name="Albersmeier A."/>
            <person name="Kalinowski J."/>
            <person name="Ruckert C."/>
        </authorList>
    </citation>
    <scope>NUCLEOTIDE SEQUENCE</scope>
    <source>
        <strain evidence="12">CCM 7905</strain>
    </source>
</reference>
<dbReference type="PROSITE" id="PS51257">
    <property type="entry name" value="PROKAR_LIPOPROTEIN"/>
    <property type="match status" value="1"/>
</dbReference>
<accession>A0A917CRP3</accession>
<name>A0A917CRP3_9NOCA</name>